<dbReference type="EMBL" id="QOCE01000045">
    <property type="protein sequence ID" value="RBW51604.1"/>
    <property type="molecule type" value="Genomic_DNA"/>
</dbReference>
<evidence type="ECO:0000313" key="5">
    <source>
        <dbReference type="EMBL" id="RBW51604.1"/>
    </source>
</evidence>
<dbReference type="SUPFAM" id="SSF52540">
    <property type="entry name" value="P-loop containing nucleoside triphosphate hydrolases"/>
    <property type="match status" value="1"/>
</dbReference>
<evidence type="ECO:0000256" key="2">
    <source>
        <dbReference type="ARBA" id="ARBA00022741"/>
    </source>
</evidence>
<feature type="domain" description="ABC transporter" evidence="4">
    <location>
        <begin position="37"/>
        <end position="262"/>
    </location>
</feature>
<sequence>MIRRSGLPCLTGQRTGNTCLPCHLTSCRDVTMAGLSLRNASISLVDGERTFKVEIDVLDVPEGQAVALTGVSGSGKTLVLELLGLLRAPDAGASYFWKGQNLASLWSKGPRNRALAQCRGEVFGFVPQTGGLLPFLTVSQNIGLSQSLTGRMDSDWQAALIERLDLGDVSGLFPAALSIGQRQRTSIARALAHRPAFVIADEPTAALDPSSADQVLELFLEIAQAQGSGVILSSHDQDRIARHGIGQLKLAMVPGGRPLSRLVVV</sequence>
<dbReference type="GO" id="GO:0089705">
    <property type="term" value="P:protein localization to outer membrane"/>
    <property type="evidence" value="ECO:0007669"/>
    <property type="project" value="TreeGrafter"/>
</dbReference>
<dbReference type="Proteomes" id="UP000252706">
    <property type="component" value="Unassembled WGS sequence"/>
</dbReference>
<protein>
    <submittedName>
        <fullName evidence="5">ABC transporter</fullName>
    </submittedName>
</protein>
<evidence type="ECO:0000313" key="6">
    <source>
        <dbReference type="Proteomes" id="UP000252706"/>
    </source>
</evidence>
<accession>A0A366WP33</accession>
<comment type="caution">
    <text evidence="5">The sequence shown here is derived from an EMBL/GenBank/DDBJ whole genome shotgun (WGS) entry which is preliminary data.</text>
</comment>
<organism evidence="5 6">
    <name type="scientific">Phaeobacter gallaeciensis</name>
    <dbReference type="NCBI Taxonomy" id="60890"/>
    <lineage>
        <taxon>Bacteria</taxon>
        <taxon>Pseudomonadati</taxon>
        <taxon>Pseudomonadota</taxon>
        <taxon>Alphaproteobacteria</taxon>
        <taxon>Rhodobacterales</taxon>
        <taxon>Roseobacteraceae</taxon>
        <taxon>Phaeobacter</taxon>
    </lineage>
</organism>
<dbReference type="PANTHER" id="PTHR24220">
    <property type="entry name" value="IMPORT ATP-BINDING PROTEIN"/>
    <property type="match status" value="1"/>
</dbReference>
<dbReference type="OrthoDB" id="9802264at2"/>
<evidence type="ECO:0000259" key="4">
    <source>
        <dbReference type="PROSITE" id="PS50893"/>
    </source>
</evidence>
<dbReference type="InterPro" id="IPR015854">
    <property type="entry name" value="ABC_transpr_LolD-like"/>
</dbReference>
<keyword evidence="3" id="KW-0067">ATP-binding</keyword>
<dbReference type="GO" id="GO:0005524">
    <property type="term" value="F:ATP binding"/>
    <property type="evidence" value="ECO:0007669"/>
    <property type="project" value="UniProtKB-KW"/>
</dbReference>
<dbReference type="GO" id="GO:0022857">
    <property type="term" value="F:transmembrane transporter activity"/>
    <property type="evidence" value="ECO:0007669"/>
    <property type="project" value="TreeGrafter"/>
</dbReference>
<dbReference type="Gene3D" id="3.40.50.300">
    <property type="entry name" value="P-loop containing nucleotide triphosphate hydrolases"/>
    <property type="match status" value="1"/>
</dbReference>
<dbReference type="InterPro" id="IPR003439">
    <property type="entry name" value="ABC_transporter-like_ATP-bd"/>
</dbReference>
<evidence type="ECO:0000256" key="3">
    <source>
        <dbReference type="ARBA" id="ARBA00022840"/>
    </source>
</evidence>
<dbReference type="GO" id="GO:0044874">
    <property type="term" value="P:lipoprotein localization to outer membrane"/>
    <property type="evidence" value="ECO:0007669"/>
    <property type="project" value="TreeGrafter"/>
</dbReference>
<gene>
    <name evidence="5" type="ORF">DS909_18620</name>
</gene>
<dbReference type="GO" id="GO:0016887">
    <property type="term" value="F:ATP hydrolysis activity"/>
    <property type="evidence" value="ECO:0007669"/>
    <property type="project" value="InterPro"/>
</dbReference>
<dbReference type="AlphaFoldDB" id="A0A366WP33"/>
<dbReference type="SMART" id="SM00382">
    <property type="entry name" value="AAA"/>
    <property type="match status" value="1"/>
</dbReference>
<evidence type="ECO:0000256" key="1">
    <source>
        <dbReference type="ARBA" id="ARBA00005417"/>
    </source>
</evidence>
<dbReference type="PROSITE" id="PS50893">
    <property type="entry name" value="ABC_TRANSPORTER_2"/>
    <property type="match status" value="1"/>
</dbReference>
<name>A0A366WP33_9RHOB</name>
<dbReference type="InterPro" id="IPR027417">
    <property type="entry name" value="P-loop_NTPase"/>
</dbReference>
<dbReference type="GO" id="GO:0005886">
    <property type="term" value="C:plasma membrane"/>
    <property type="evidence" value="ECO:0007669"/>
    <property type="project" value="TreeGrafter"/>
</dbReference>
<reference evidence="5 6" key="1">
    <citation type="submission" date="2018-07" db="EMBL/GenBank/DDBJ databases">
        <title>Modular assembly of carbohydrate-degrading microbial communities in the ocean.</title>
        <authorList>
            <person name="Enke T.N."/>
            <person name="Datta M.S."/>
            <person name="Schwartzman J.A."/>
            <person name="Cermak N."/>
            <person name="Schmitz D.A."/>
            <person name="Barrere J."/>
            <person name="Cordero O.X."/>
        </authorList>
    </citation>
    <scope>NUCLEOTIDE SEQUENCE [LARGE SCALE GENOMIC DNA]</scope>
    <source>
        <strain evidence="5 6">C3M10</strain>
    </source>
</reference>
<comment type="similarity">
    <text evidence="1">Belongs to the ABC transporter superfamily.</text>
</comment>
<dbReference type="PANTHER" id="PTHR24220:SF689">
    <property type="entry name" value="LIPOPROTEIN-RELEASING SYSTEM ATP-BINDING PROTEIN LOLD"/>
    <property type="match status" value="1"/>
</dbReference>
<dbReference type="Pfam" id="PF00005">
    <property type="entry name" value="ABC_tran"/>
    <property type="match status" value="1"/>
</dbReference>
<keyword evidence="2" id="KW-0547">Nucleotide-binding</keyword>
<dbReference type="InterPro" id="IPR003593">
    <property type="entry name" value="AAA+_ATPase"/>
</dbReference>
<proteinExistence type="inferred from homology"/>